<feature type="compositionally biased region" description="Acidic residues" evidence="4">
    <location>
        <begin position="102"/>
        <end position="115"/>
    </location>
</feature>
<feature type="region of interest" description="Disordered" evidence="4">
    <location>
        <begin position="1"/>
        <end position="145"/>
    </location>
</feature>
<evidence type="ECO:0000256" key="2">
    <source>
        <dbReference type="ARBA" id="ARBA00023242"/>
    </source>
</evidence>
<dbReference type="Pfam" id="PF04003">
    <property type="entry name" value="Utp12"/>
    <property type="match status" value="1"/>
</dbReference>
<comment type="caution">
    <text evidence="6">The sequence shown here is derived from an EMBL/GenBank/DDBJ whole genome shotgun (WGS) entry which is preliminary data.</text>
</comment>
<dbReference type="InterPro" id="IPR007148">
    <property type="entry name" value="SSU_processome_Utp12"/>
</dbReference>
<feature type="domain" description="Small-subunit processome Utp12" evidence="5">
    <location>
        <begin position="222"/>
        <end position="325"/>
    </location>
</feature>
<dbReference type="OrthoDB" id="30195at2759"/>
<evidence type="ECO:0000256" key="4">
    <source>
        <dbReference type="SAM" id="MobiDB-lite"/>
    </source>
</evidence>
<dbReference type="AlphaFoldDB" id="A0A4U0UBU0"/>
<feature type="compositionally biased region" description="Polar residues" evidence="4">
    <location>
        <begin position="384"/>
        <end position="393"/>
    </location>
</feature>
<feature type="compositionally biased region" description="Basic and acidic residues" evidence="4">
    <location>
        <begin position="370"/>
        <end position="382"/>
    </location>
</feature>
<feature type="compositionally biased region" description="Acidic residues" evidence="4">
    <location>
        <begin position="416"/>
        <end position="470"/>
    </location>
</feature>
<dbReference type="EMBL" id="NAJL01000004">
    <property type="protein sequence ID" value="TKA32848.1"/>
    <property type="molecule type" value="Genomic_DNA"/>
</dbReference>
<dbReference type="InterPro" id="IPR052414">
    <property type="entry name" value="U3_snoRNA-assoc_WDR"/>
</dbReference>
<sequence>MSVAKRPIRSTSGALPSASPHASKRQKTASTSHVSAKTGLEFLVDEEARAGKKLGARLTNGVPKAKSSRVDESHALVAPDTGAEDEGPAVNGMPYEVIDISSGEEESSSDDESVDEEQHVKLDSTGGADEHEDELAAEEDRMEGVERGAVFRAAADTDDDQGEPSFADVLRARHPDMIDVQASLSGPSATRSVVAQTTPNRAVTAASATSLGTVLTQALKTNDKDLLESCFQVTELSSVRSTIQRLQSHQASTLLQRLAERIHKRPGRTSNLMVWVQWTLVTHGGYLATQPEVMKKLRSLAQVVRERASGLQPLLHLKGKLDLLSAQLELRRDLQGAARARNAEEEDDEDAVLYIEGQDDDWSDGDEIETSGRNERRTRDLTVSKPQGQTITPRSMAVQTDDGSDDGMPNGFVQASDDESEEDEGEGQGLYDEEAEETSDDDAEEASSADEDQSNVESEDETEPSEDASEPEIKQPPPKALNRKR</sequence>
<evidence type="ECO:0000313" key="7">
    <source>
        <dbReference type="Proteomes" id="UP000308549"/>
    </source>
</evidence>
<comment type="similarity">
    <text evidence="3">Belongs to the UTP5 family.</text>
</comment>
<name>A0A4U0UBU0_9PEZI</name>
<keyword evidence="7" id="KW-1185">Reference proteome</keyword>
<gene>
    <name evidence="6" type="ORF">B0A50_01074</name>
</gene>
<feature type="compositionally biased region" description="Acidic residues" evidence="4">
    <location>
        <begin position="356"/>
        <end position="369"/>
    </location>
</feature>
<feature type="region of interest" description="Disordered" evidence="4">
    <location>
        <begin position="356"/>
        <end position="485"/>
    </location>
</feature>
<keyword evidence="2" id="KW-0539">Nucleus</keyword>
<evidence type="ECO:0000313" key="6">
    <source>
        <dbReference type="EMBL" id="TKA32848.1"/>
    </source>
</evidence>
<protein>
    <recommendedName>
        <fullName evidence="5">Small-subunit processome Utp12 domain-containing protein</fullName>
    </recommendedName>
</protein>
<organism evidence="6 7">
    <name type="scientific">Salinomyces thailandicus</name>
    <dbReference type="NCBI Taxonomy" id="706561"/>
    <lineage>
        <taxon>Eukaryota</taxon>
        <taxon>Fungi</taxon>
        <taxon>Dikarya</taxon>
        <taxon>Ascomycota</taxon>
        <taxon>Pezizomycotina</taxon>
        <taxon>Dothideomycetes</taxon>
        <taxon>Dothideomycetidae</taxon>
        <taxon>Mycosphaerellales</taxon>
        <taxon>Teratosphaeriaceae</taxon>
        <taxon>Salinomyces</taxon>
    </lineage>
</organism>
<dbReference type="Proteomes" id="UP000308549">
    <property type="component" value="Unassembled WGS sequence"/>
</dbReference>
<proteinExistence type="inferred from homology"/>
<evidence type="ECO:0000256" key="3">
    <source>
        <dbReference type="ARBA" id="ARBA00038335"/>
    </source>
</evidence>
<dbReference type="GO" id="GO:0000462">
    <property type="term" value="P:maturation of SSU-rRNA from tricistronic rRNA transcript (SSU-rRNA, 5.8S rRNA, LSU-rRNA)"/>
    <property type="evidence" value="ECO:0007669"/>
    <property type="project" value="TreeGrafter"/>
</dbReference>
<reference evidence="6 7" key="1">
    <citation type="submission" date="2017-03" db="EMBL/GenBank/DDBJ databases">
        <title>Genomes of endolithic fungi from Antarctica.</title>
        <authorList>
            <person name="Coleine C."/>
            <person name="Masonjones S."/>
            <person name="Stajich J.E."/>
        </authorList>
    </citation>
    <scope>NUCLEOTIDE SEQUENCE [LARGE SCALE GENOMIC DNA]</scope>
    <source>
        <strain evidence="6 7">CCFEE 6315</strain>
    </source>
</reference>
<dbReference type="PANTHER" id="PTHR44267:SF1">
    <property type="entry name" value="WD REPEAT-CONTAINING PROTEIN 43"/>
    <property type="match status" value="1"/>
</dbReference>
<evidence type="ECO:0000259" key="5">
    <source>
        <dbReference type="Pfam" id="PF04003"/>
    </source>
</evidence>
<evidence type="ECO:0000256" key="1">
    <source>
        <dbReference type="ARBA" id="ARBA00004123"/>
    </source>
</evidence>
<accession>A0A4U0UBU0</accession>
<comment type="subcellular location">
    <subcellularLocation>
        <location evidence="1">Nucleus</location>
    </subcellularLocation>
</comment>
<dbReference type="PANTHER" id="PTHR44267">
    <property type="entry name" value="WD REPEAT-CONTAINING PROTEIN 43"/>
    <property type="match status" value="1"/>
</dbReference>
<dbReference type="GO" id="GO:0005730">
    <property type="term" value="C:nucleolus"/>
    <property type="evidence" value="ECO:0007669"/>
    <property type="project" value="TreeGrafter"/>
</dbReference>